<keyword evidence="6" id="KW-1185">Reference proteome</keyword>
<dbReference type="Proteomes" id="UP001056429">
    <property type="component" value="Unassembled WGS sequence"/>
</dbReference>
<evidence type="ECO:0000313" key="6">
    <source>
        <dbReference type="Proteomes" id="UP001056429"/>
    </source>
</evidence>
<dbReference type="AlphaFoldDB" id="A0A9J6P1E1"/>
<dbReference type="EMBL" id="JAGSOJ010000002">
    <property type="protein sequence ID" value="MCM1990236.1"/>
    <property type="molecule type" value="Genomic_DNA"/>
</dbReference>
<dbReference type="RefSeq" id="WP_250859276.1">
    <property type="nucleotide sequence ID" value="NZ_JAGSOJ010000002.1"/>
</dbReference>
<organism evidence="5 6">
    <name type="scientific">Oceanirhabdus seepicola</name>
    <dbReference type="NCBI Taxonomy" id="2828781"/>
    <lineage>
        <taxon>Bacteria</taxon>
        <taxon>Bacillati</taxon>
        <taxon>Bacillota</taxon>
        <taxon>Clostridia</taxon>
        <taxon>Eubacteriales</taxon>
        <taxon>Clostridiaceae</taxon>
        <taxon>Oceanirhabdus</taxon>
    </lineage>
</organism>
<feature type="region of interest" description="Disordered" evidence="3">
    <location>
        <begin position="65"/>
        <end position="111"/>
    </location>
</feature>
<dbReference type="InterPro" id="IPR005754">
    <property type="entry name" value="Sortase"/>
</dbReference>
<feature type="active site" description="Acyl-thioester intermediate" evidence="2">
    <location>
        <position position="230"/>
    </location>
</feature>
<dbReference type="CDD" id="cd06166">
    <property type="entry name" value="Sortase_D_2"/>
    <property type="match status" value="1"/>
</dbReference>
<sequence>MKRKLMGIILMTVGIIILGVINYGKFKTEIIQRQMKKSILENSVINEKENEELNISELNLFNEGEQDSEYSEQDEEVESNQLKENTASFEDKDNSNNISKESTDNKNVPKEENIKNAYENCIGILSIPKIELEVAISDGVTMKNLKYSVAHYSNSAGLGEKGNCSIAGHRSYSYNEFFNRLDEINKDDYIYIETAKNKFTYIVYDSFIVKPTETWVLDSREKYEITLITCTPIRVASHRLIIKGKLVESIEKN</sequence>
<proteinExistence type="predicted"/>
<feature type="compositionally biased region" description="Acidic residues" evidence="3">
    <location>
        <begin position="65"/>
        <end position="78"/>
    </location>
</feature>
<dbReference type="Pfam" id="PF04203">
    <property type="entry name" value="Sortase"/>
    <property type="match status" value="1"/>
</dbReference>
<dbReference type="SUPFAM" id="SSF63817">
    <property type="entry name" value="Sortase"/>
    <property type="match status" value="1"/>
</dbReference>
<dbReference type="GO" id="GO:0016787">
    <property type="term" value="F:hydrolase activity"/>
    <property type="evidence" value="ECO:0007669"/>
    <property type="project" value="UniProtKB-KW"/>
</dbReference>
<feature type="compositionally biased region" description="Basic and acidic residues" evidence="3">
    <location>
        <begin position="101"/>
        <end position="111"/>
    </location>
</feature>
<keyword evidence="4" id="KW-0812">Transmembrane</keyword>
<gene>
    <name evidence="5" type="ORF">KDK92_10870</name>
</gene>
<dbReference type="InterPro" id="IPR042000">
    <property type="entry name" value="Sortase_D_2"/>
</dbReference>
<evidence type="ECO:0000313" key="5">
    <source>
        <dbReference type="EMBL" id="MCM1990236.1"/>
    </source>
</evidence>
<dbReference type="InterPro" id="IPR023365">
    <property type="entry name" value="Sortase_dom-sf"/>
</dbReference>
<dbReference type="Gene3D" id="2.40.260.10">
    <property type="entry name" value="Sortase"/>
    <property type="match status" value="1"/>
</dbReference>
<accession>A0A9J6P1E1</accession>
<feature type="transmembrane region" description="Helical" evidence="4">
    <location>
        <begin position="6"/>
        <end position="26"/>
    </location>
</feature>
<feature type="active site" description="Proton donor/acceptor" evidence="2">
    <location>
        <position position="169"/>
    </location>
</feature>
<reference evidence="5" key="1">
    <citation type="journal article" date="2021" name="mSystems">
        <title>Bacteria and Archaea Synergistically Convert Glycine Betaine to Biogenic Methane in the Formosa Cold Seep of the South China Sea.</title>
        <authorList>
            <person name="Li L."/>
            <person name="Zhang W."/>
            <person name="Zhang S."/>
            <person name="Song L."/>
            <person name="Sun Q."/>
            <person name="Zhang H."/>
            <person name="Xiang H."/>
            <person name="Dong X."/>
        </authorList>
    </citation>
    <scope>NUCLEOTIDE SEQUENCE</scope>
    <source>
        <strain evidence="5">ZWT</strain>
    </source>
</reference>
<reference evidence="5" key="2">
    <citation type="submission" date="2021-04" db="EMBL/GenBank/DDBJ databases">
        <authorList>
            <person name="Dong X."/>
        </authorList>
    </citation>
    <scope>NUCLEOTIDE SEQUENCE</scope>
    <source>
        <strain evidence="5">ZWT</strain>
    </source>
</reference>
<keyword evidence="4" id="KW-1133">Transmembrane helix</keyword>
<evidence type="ECO:0000256" key="3">
    <source>
        <dbReference type="SAM" id="MobiDB-lite"/>
    </source>
</evidence>
<evidence type="ECO:0000256" key="4">
    <source>
        <dbReference type="SAM" id="Phobius"/>
    </source>
</evidence>
<name>A0A9J6P1E1_9CLOT</name>
<keyword evidence="4" id="KW-0472">Membrane</keyword>
<dbReference type="NCBIfam" id="TIGR01076">
    <property type="entry name" value="sortase_fam"/>
    <property type="match status" value="1"/>
</dbReference>
<keyword evidence="1" id="KW-0378">Hydrolase</keyword>
<evidence type="ECO:0000256" key="2">
    <source>
        <dbReference type="PIRSR" id="PIRSR605754-1"/>
    </source>
</evidence>
<protein>
    <submittedName>
        <fullName evidence="5">Class D sortase</fullName>
    </submittedName>
</protein>
<comment type="caution">
    <text evidence="5">The sequence shown here is derived from an EMBL/GenBank/DDBJ whole genome shotgun (WGS) entry which is preliminary data.</text>
</comment>
<evidence type="ECO:0000256" key="1">
    <source>
        <dbReference type="ARBA" id="ARBA00022801"/>
    </source>
</evidence>